<dbReference type="Gramene" id="PAN35057">
    <property type="protein sequence ID" value="PAN35057"/>
    <property type="gene ID" value="PAHAL_6G176400"/>
</dbReference>
<evidence type="ECO:0000313" key="3">
    <source>
        <dbReference type="EMBL" id="PAN35057.1"/>
    </source>
</evidence>
<evidence type="ECO:0000256" key="1">
    <source>
        <dbReference type="SAM" id="MobiDB-lite"/>
    </source>
</evidence>
<organism evidence="3">
    <name type="scientific">Panicum hallii</name>
    <dbReference type="NCBI Taxonomy" id="206008"/>
    <lineage>
        <taxon>Eukaryota</taxon>
        <taxon>Viridiplantae</taxon>
        <taxon>Streptophyta</taxon>
        <taxon>Embryophyta</taxon>
        <taxon>Tracheophyta</taxon>
        <taxon>Spermatophyta</taxon>
        <taxon>Magnoliopsida</taxon>
        <taxon>Liliopsida</taxon>
        <taxon>Poales</taxon>
        <taxon>Poaceae</taxon>
        <taxon>PACMAD clade</taxon>
        <taxon>Panicoideae</taxon>
        <taxon>Panicodae</taxon>
        <taxon>Paniceae</taxon>
        <taxon>Panicinae</taxon>
        <taxon>Panicum</taxon>
        <taxon>Panicum sect. Panicum</taxon>
    </lineage>
</organism>
<dbReference type="PANTHER" id="PTHR31170:SF18">
    <property type="entry name" value="(WILD MALAYSIAN BANANA) HYPOTHETICAL PROTEIN"/>
    <property type="match status" value="1"/>
</dbReference>
<reference evidence="3" key="1">
    <citation type="submission" date="2018-04" db="EMBL/GenBank/DDBJ databases">
        <title>WGS assembly of Panicum hallii.</title>
        <authorList>
            <person name="Lovell J."/>
            <person name="Jenkins J."/>
            <person name="Lowry D."/>
            <person name="Mamidi S."/>
            <person name="Sreedasyam A."/>
            <person name="Weng X."/>
            <person name="Barry K."/>
            <person name="Bonette J."/>
            <person name="Campitelli B."/>
            <person name="Daum C."/>
            <person name="Gordon S."/>
            <person name="Gould B."/>
            <person name="Lipzen A."/>
            <person name="Macqueen A."/>
            <person name="Palacio-Mejia J."/>
            <person name="Plott C."/>
            <person name="Shakirov E."/>
            <person name="Shu S."/>
            <person name="Yoshinaga Y."/>
            <person name="Zane M."/>
            <person name="Rokhsar D."/>
            <person name="Grimwood J."/>
            <person name="Schmutz J."/>
            <person name="Juenger T."/>
        </authorList>
    </citation>
    <scope>NUCLEOTIDE SEQUENCE [LARGE SCALE GENOMIC DNA]</scope>
    <source>
        <strain evidence="3">FIL2</strain>
    </source>
</reference>
<feature type="region of interest" description="Disordered" evidence="1">
    <location>
        <begin position="151"/>
        <end position="181"/>
    </location>
</feature>
<keyword evidence="2" id="KW-1133">Transmembrane helix</keyword>
<accession>A0A2S3I2A6</accession>
<dbReference type="Proteomes" id="UP000243499">
    <property type="component" value="Chromosome 6"/>
</dbReference>
<dbReference type="InterPro" id="IPR004158">
    <property type="entry name" value="DUF247_pln"/>
</dbReference>
<dbReference type="Pfam" id="PF03140">
    <property type="entry name" value="DUF247"/>
    <property type="match status" value="1"/>
</dbReference>
<feature type="compositionally biased region" description="Gly residues" evidence="1">
    <location>
        <begin position="152"/>
        <end position="161"/>
    </location>
</feature>
<name>A0A2S3I2A6_9POAL</name>
<proteinExistence type="predicted"/>
<sequence>MGDSHAVDIELLARQLREELADAAAPAPRLASGCPIVIAEVGEPTRNVDPEEYAPQHVSIGPYHRIRNPHLARDDEKIRTLDDVMSAATAGATLELEDYLGEVARLEDRARSCYAHTFERQMHSAAFVRMLLLDACYVLVRFGRVAEAAGRRGNGGGGAPGADGHVQGGPHRHCRSRTEAPSVGGDMMEAVAVVRDVLYLAENQIPFFVVDTIHRLAVPDAGVSAADAIAGYVRELLQGQQYSVATPAAAEPGNLLHLLHVHFTPTALSPPTAGGKVTGGRRPVGRWRTATEYHCAGVGFRARPLGGKGGACSILDVKLDSRGGALEIPRLNVDAETWRLLRNLMALEQSNPAVAGSRVTAYCVFVSQLACTPRDVELLSKRGIISHGLGGHSEVAERLAWLCRGVAFGADDPAGNYLYVKWQALEGRFQSRPRRWAAWLMLKYFSNPWLAVGLAAAALGLVCTVVQAVYSVLSYTPGGT</sequence>
<feature type="transmembrane region" description="Helical" evidence="2">
    <location>
        <begin position="449"/>
        <end position="470"/>
    </location>
</feature>
<keyword evidence="2" id="KW-0812">Transmembrane</keyword>
<gene>
    <name evidence="3" type="ORF">PAHAL_6G176400</name>
</gene>
<protein>
    <submittedName>
        <fullName evidence="3">Uncharacterized protein</fullName>
    </submittedName>
</protein>
<evidence type="ECO:0000256" key="2">
    <source>
        <dbReference type="SAM" id="Phobius"/>
    </source>
</evidence>
<dbReference type="AlphaFoldDB" id="A0A2S3I2A6"/>
<keyword evidence="2" id="KW-0472">Membrane</keyword>
<dbReference type="EMBL" id="CM008051">
    <property type="protein sequence ID" value="PAN35057.1"/>
    <property type="molecule type" value="Genomic_DNA"/>
</dbReference>
<dbReference type="PANTHER" id="PTHR31170">
    <property type="entry name" value="BNAC04G53230D PROTEIN"/>
    <property type="match status" value="1"/>
</dbReference>